<dbReference type="SUPFAM" id="SSF51735">
    <property type="entry name" value="NAD(P)-binding Rossmann-fold domains"/>
    <property type="match status" value="1"/>
</dbReference>
<dbReference type="Pfam" id="PF00106">
    <property type="entry name" value="adh_short"/>
    <property type="match status" value="1"/>
</dbReference>
<dbReference type="Proteomes" id="UP001275084">
    <property type="component" value="Unassembled WGS sequence"/>
</dbReference>
<dbReference type="PANTHER" id="PTHR24320:SF252">
    <property type="entry name" value="DEHYDROGENASE_REDUCTASE FAMILY PROTEIN, PUTATIVE (AFU_ORTHOLOGUE AFUA_3G08550)-RELATED"/>
    <property type="match status" value="1"/>
</dbReference>
<evidence type="ECO:0000256" key="3">
    <source>
        <dbReference type="ARBA" id="ARBA00023002"/>
    </source>
</evidence>
<keyword evidence="3" id="KW-0560">Oxidoreductase</keyword>
<dbReference type="GO" id="GO:0016491">
    <property type="term" value="F:oxidoreductase activity"/>
    <property type="evidence" value="ECO:0007669"/>
    <property type="project" value="UniProtKB-KW"/>
</dbReference>
<proteinExistence type="inferred from homology"/>
<accession>A0AAJ0HNP4</accession>
<keyword evidence="5" id="KW-1185">Reference proteome</keyword>
<sequence length="321" mass="35119">MPSLANFIHTQFILNIPRPSASFSSKMVVITGANGGLGKETAKHVIRLGASKVVLACRSLARGNQAKLEVEYASKCGPGVIEVWELDLESPSSIRSFVDKANALPRLDVLINNAGIMETEFKVVYDTERTLAVNDIGTFLLAFQLVPKMRETGRKSGVTPHMTFVGSALYDVAKYPEKYDDDLFAWFKDQRHVNLGNQYNLSKLLQLYGAIKLSSIVDSSIVINSMDPCFCKTHLAEKLGGVKKVLIKLFEVVAARTAEEGSRLVVQAASAGSETHGLYMRAGAVQKYAPIALNEGNSSHVWEMLCTRLEKLQPGVLENLG</sequence>
<evidence type="ECO:0000313" key="4">
    <source>
        <dbReference type="EMBL" id="KAK3358222.1"/>
    </source>
</evidence>
<evidence type="ECO:0000256" key="1">
    <source>
        <dbReference type="ARBA" id="ARBA00006484"/>
    </source>
</evidence>
<dbReference type="PRINTS" id="PR00081">
    <property type="entry name" value="GDHRDH"/>
</dbReference>
<evidence type="ECO:0008006" key="6">
    <source>
        <dbReference type="Google" id="ProtNLM"/>
    </source>
</evidence>
<reference evidence="4" key="2">
    <citation type="submission" date="2023-06" db="EMBL/GenBank/DDBJ databases">
        <authorList>
            <consortium name="Lawrence Berkeley National Laboratory"/>
            <person name="Haridas S."/>
            <person name="Hensen N."/>
            <person name="Bonometti L."/>
            <person name="Westerberg I."/>
            <person name="Brannstrom I.O."/>
            <person name="Guillou S."/>
            <person name="Cros-Aarteil S."/>
            <person name="Calhoun S."/>
            <person name="Kuo A."/>
            <person name="Mondo S."/>
            <person name="Pangilinan J."/>
            <person name="Riley R."/>
            <person name="Labutti K."/>
            <person name="Andreopoulos B."/>
            <person name="Lipzen A."/>
            <person name="Chen C."/>
            <person name="Yanf M."/>
            <person name="Daum C."/>
            <person name="Ng V."/>
            <person name="Clum A."/>
            <person name="Steindorff A."/>
            <person name="Ohm R."/>
            <person name="Martin F."/>
            <person name="Silar P."/>
            <person name="Natvig D."/>
            <person name="Lalanne C."/>
            <person name="Gautier V."/>
            <person name="Ament-Velasquez S.L."/>
            <person name="Kruys A."/>
            <person name="Hutchinson M.I."/>
            <person name="Powell A.J."/>
            <person name="Barry K."/>
            <person name="Miller A.N."/>
            <person name="Grigoriev I.V."/>
            <person name="Debuchy R."/>
            <person name="Gladieux P."/>
            <person name="Thoren M.H."/>
            <person name="Johannesson H."/>
        </authorList>
    </citation>
    <scope>NUCLEOTIDE SEQUENCE</scope>
    <source>
        <strain evidence="4">CBS 955.72</strain>
    </source>
</reference>
<dbReference type="Gene3D" id="3.40.50.720">
    <property type="entry name" value="NAD(P)-binding Rossmann-like Domain"/>
    <property type="match status" value="1"/>
</dbReference>
<organism evidence="4 5">
    <name type="scientific">Lasiosphaeria hispida</name>
    <dbReference type="NCBI Taxonomy" id="260671"/>
    <lineage>
        <taxon>Eukaryota</taxon>
        <taxon>Fungi</taxon>
        <taxon>Dikarya</taxon>
        <taxon>Ascomycota</taxon>
        <taxon>Pezizomycotina</taxon>
        <taxon>Sordariomycetes</taxon>
        <taxon>Sordariomycetidae</taxon>
        <taxon>Sordariales</taxon>
        <taxon>Lasiosphaeriaceae</taxon>
        <taxon>Lasiosphaeria</taxon>
    </lineage>
</organism>
<dbReference type="EMBL" id="JAUIQD010000003">
    <property type="protein sequence ID" value="KAK3358222.1"/>
    <property type="molecule type" value="Genomic_DNA"/>
</dbReference>
<keyword evidence="2" id="KW-0521">NADP</keyword>
<dbReference type="InterPro" id="IPR002347">
    <property type="entry name" value="SDR_fam"/>
</dbReference>
<dbReference type="PANTHER" id="PTHR24320">
    <property type="entry name" value="RETINOL DEHYDROGENASE"/>
    <property type="match status" value="1"/>
</dbReference>
<gene>
    <name evidence="4" type="ORF">B0T25DRAFT_178359</name>
</gene>
<comment type="similarity">
    <text evidence="1">Belongs to the short-chain dehydrogenases/reductases (SDR) family.</text>
</comment>
<evidence type="ECO:0000256" key="2">
    <source>
        <dbReference type="ARBA" id="ARBA00022857"/>
    </source>
</evidence>
<evidence type="ECO:0000313" key="5">
    <source>
        <dbReference type="Proteomes" id="UP001275084"/>
    </source>
</evidence>
<name>A0AAJ0HNP4_9PEZI</name>
<dbReference type="InterPro" id="IPR036291">
    <property type="entry name" value="NAD(P)-bd_dom_sf"/>
</dbReference>
<protein>
    <recommendedName>
        <fullName evidence="6">NAD(P)-binding protein</fullName>
    </recommendedName>
</protein>
<reference evidence="4" key="1">
    <citation type="journal article" date="2023" name="Mol. Phylogenet. Evol.">
        <title>Genome-scale phylogeny and comparative genomics of the fungal order Sordariales.</title>
        <authorList>
            <person name="Hensen N."/>
            <person name="Bonometti L."/>
            <person name="Westerberg I."/>
            <person name="Brannstrom I.O."/>
            <person name="Guillou S."/>
            <person name="Cros-Aarteil S."/>
            <person name="Calhoun S."/>
            <person name="Haridas S."/>
            <person name="Kuo A."/>
            <person name="Mondo S."/>
            <person name="Pangilinan J."/>
            <person name="Riley R."/>
            <person name="LaButti K."/>
            <person name="Andreopoulos B."/>
            <person name="Lipzen A."/>
            <person name="Chen C."/>
            <person name="Yan M."/>
            <person name="Daum C."/>
            <person name="Ng V."/>
            <person name="Clum A."/>
            <person name="Steindorff A."/>
            <person name="Ohm R.A."/>
            <person name="Martin F."/>
            <person name="Silar P."/>
            <person name="Natvig D.O."/>
            <person name="Lalanne C."/>
            <person name="Gautier V."/>
            <person name="Ament-Velasquez S.L."/>
            <person name="Kruys A."/>
            <person name="Hutchinson M.I."/>
            <person name="Powell A.J."/>
            <person name="Barry K."/>
            <person name="Miller A.N."/>
            <person name="Grigoriev I.V."/>
            <person name="Debuchy R."/>
            <person name="Gladieux P."/>
            <person name="Hiltunen Thoren M."/>
            <person name="Johannesson H."/>
        </authorList>
    </citation>
    <scope>NUCLEOTIDE SEQUENCE</scope>
    <source>
        <strain evidence="4">CBS 955.72</strain>
    </source>
</reference>
<dbReference type="AlphaFoldDB" id="A0AAJ0HNP4"/>
<comment type="caution">
    <text evidence="4">The sequence shown here is derived from an EMBL/GenBank/DDBJ whole genome shotgun (WGS) entry which is preliminary data.</text>
</comment>